<dbReference type="EMBL" id="GG664620">
    <property type="protein sequence ID" value="KNC37653.1"/>
    <property type="molecule type" value="Genomic_DNA"/>
</dbReference>
<name>A0A0L0CZC7_PLAFA</name>
<organism evidence="1 2">
    <name type="scientific">Plasmodium falciparum RAJ116</name>
    <dbReference type="NCBI Taxonomy" id="580058"/>
    <lineage>
        <taxon>Eukaryota</taxon>
        <taxon>Sar</taxon>
        <taxon>Alveolata</taxon>
        <taxon>Apicomplexa</taxon>
        <taxon>Aconoidasida</taxon>
        <taxon>Haemosporida</taxon>
        <taxon>Plasmodiidae</taxon>
        <taxon>Plasmodium</taxon>
        <taxon>Plasmodium (Laverania)</taxon>
    </lineage>
</organism>
<gene>
    <name evidence="1" type="ORF">PFLG_02214</name>
</gene>
<dbReference type="Proteomes" id="UP000054566">
    <property type="component" value="Unassembled WGS sequence"/>
</dbReference>
<sequence length="119" mass="13082">MSQSSLEKSTQYLSGEEYIVSGSCTSRRVQSAGQYIVSGNPTNESSLEKRTQYLVAVRVVECSLEKSQFTVPSNSTDCRDQSGEEYIVSGSCTSQKYIVSDNPTNEEYIVSDNPTNGRV</sequence>
<reference evidence="2" key="1">
    <citation type="submission" date="2015-07" db="EMBL/GenBank/DDBJ databases">
        <title>Annotation of Plasmodium falciparum RAJ116.</title>
        <authorList>
            <consortium name="The Broad Institute Genome Sequencing Platform"/>
            <person name="Volkman S.K."/>
            <person name="Neafsey D.E."/>
            <person name="Dash A.P."/>
            <person name="Chitnis C.E."/>
            <person name="Hartl D.L."/>
            <person name="Young S.K."/>
            <person name="Zeng Q."/>
            <person name="Koehrsen M."/>
            <person name="Alvarado L."/>
            <person name="Berlin A."/>
            <person name="Borenstein D."/>
            <person name="Chapman S.B."/>
            <person name="Chen Z."/>
            <person name="Engels R."/>
            <person name="Freedman E."/>
            <person name="Gellesch M."/>
            <person name="Goldberg J."/>
            <person name="Griggs A."/>
            <person name="Gujja S."/>
            <person name="Heilman E.R."/>
            <person name="Heiman D.I."/>
            <person name="Howarth C."/>
            <person name="Jen D."/>
            <person name="Larson L."/>
            <person name="Mehta T."/>
            <person name="Neiman D."/>
            <person name="Park D."/>
            <person name="Pearson M."/>
            <person name="Roberts A."/>
            <person name="Saif S."/>
            <person name="Shea T."/>
            <person name="Shenoy N."/>
            <person name="Sisk P."/>
            <person name="Stolte C."/>
            <person name="Sykes S."/>
            <person name="Walk T."/>
            <person name="White J."/>
            <person name="Yandava C."/>
            <person name="Haas B."/>
            <person name="Henn M.R."/>
            <person name="Nusbaum C."/>
            <person name="Birren B."/>
        </authorList>
    </citation>
    <scope>NUCLEOTIDE SEQUENCE [LARGE SCALE GENOMIC DNA]</scope>
    <source>
        <strain evidence="2">RAJ116</strain>
    </source>
</reference>
<proteinExistence type="predicted"/>
<accession>A0A0L0CZC7</accession>
<evidence type="ECO:0000313" key="1">
    <source>
        <dbReference type="EMBL" id="KNC37653.1"/>
    </source>
</evidence>
<evidence type="ECO:0000313" key="2">
    <source>
        <dbReference type="Proteomes" id="UP000054566"/>
    </source>
</evidence>
<reference evidence="2" key="2">
    <citation type="submission" date="2015-07" db="EMBL/GenBank/DDBJ databases">
        <title>The genome sequence of Plasmodium falciparum RAJ116.</title>
        <authorList>
            <consortium name="The Broad Institute Genome Sequencing Platform"/>
            <person name="Volkman S.K."/>
            <person name="Neafsey D.E."/>
            <person name="Dash A.P."/>
            <person name="Chitnis C.E."/>
            <person name="Hartl D.L."/>
            <person name="Young S.K."/>
            <person name="Kodira C.D."/>
            <person name="Zeng Q."/>
            <person name="Koehrsen M."/>
            <person name="Godfrey P."/>
            <person name="Alvarado L."/>
            <person name="Berlin A."/>
            <person name="Borenstein D."/>
            <person name="Chen Z."/>
            <person name="Engels R."/>
            <person name="Freedman E."/>
            <person name="Gellesch M."/>
            <person name="Goldberg J."/>
            <person name="Griggs A."/>
            <person name="Gujja S."/>
            <person name="Heiman D."/>
            <person name="Hepburn T."/>
            <person name="Howarth C."/>
            <person name="Jen D."/>
            <person name="Larson L."/>
            <person name="Lewis B."/>
            <person name="Mehta T."/>
            <person name="Park D."/>
            <person name="Pearson M."/>
            <person name="Roberts A."/>
            <person name="Saif S."/>
            <person name="Shea T."/>
            <person name="Shenoy N."/>
            <person name="Sisk P."/>
            <person name="Stolte C."/>
            <person name="Sykes S."/>
            <person name="Walk T."/>
            <person name="White J."/>
            <person name="Yandava C."/>
            <person name="Wirth D.F."/>
            <person name="Nusbaum C."/>
            <person name="Birren B."/>
        </authorList>
    </citation>
    <scope>NUCLEOTIDE SEQUENCE [LARGE SCALE GENOMIC DNA]</scope>
    <source>
        <strain evidence="2">RAJ116</strain>
    </source>
</reference>
<dbReference type="AlphaFoldDB" id="A0A0L0CZC7"/>
<protein>
    <submittedName>
        <fullName evidence="1">Uncharacterized protein</fullName>
    </submittedName>
</protein>